<feature type="active site" description="Charge relay system" evidence="5">
    <location>
        <position position="240"/>
    </location>
</feature>
<dbReference type="InterPro" id="IPR023828">
    <property type="entry name" value="Peptidase_S8_Ser-AS"/>
</dbReference>
<evidence type="ECO:0000259" key="9">
    <source>
        <dbReference type="Pfam" id="PF00082"/>
    </source>
</evidence>
<dbReference type="PROSITE" id="PS00138">
    <property type="entry name" value="SUBTILASE_SER"/>
    <property type="match status" value="1"/>
</dbReference>
<evidence type="ECO:0000256" key="2">
    <source>
        <dbReference type="ARBA" id="ARBA00022670"/>
    </source>
</evidence>
<dbReference type="Pfam" id="PF00082">
    <property type="entry name" value="Peptidase_S8"/>
    <property type="match status" value="1"/>
</dbReference>
<evidence type="ECO:0000256" key="7">
    <source>
        <dbReference type="SAM" id="MobiDB-lite"/>
    </source>
</evidence>
<protein>
    <submittedName>
        <fullName evidence="10">S8 family peptidase</fullName>
        <ecNumber evidence="10">3.4.-.-</ecNumber>
    </submittedName>
</protein>
<dbReference type="GO" id="GO:0016787">
    <property type="term" value="F:hydrolase activity"/>
    <property type="evidence" value="ECO:0007669"/>
    <property type="project" value="UniProtKB-KW"/>
</dbReference>
<evidence type="ECO:0000256" key="1">
    <source>
        <dbReference type="ARBA" id="ARBA00011073"/>
    </source>
</evidence>
<sequence>MYRSLRRARRRTAALALATAVVTLTTGLGTPAGATPPGAAGPAEAGRATAPLKHVTLITGDRVSVDAEGRPVRIERGEGREKIPVWVRVQNGRTLAVPADAERLIATGKLDRRLFDLTELTRPETLAAQRGGLKVIVQYSGSAATARSEVREAEGSAVRRTFGALNAEAVQTPAADAGALWSALTDTRRAAVAAPAPGISRVWLDGGRRASLDKSVAQIGAPKAWAGGYDGTGVTIAVLDTGVDATHPDLAGRVVAERNFSSAADAEDRQGHGTHVASTAAGTGARSGGAHKGVAPGAKLLSGKVLDDDGFGSDSQILAGIEWAVAQGADIVNLSLGSTDTPELDPLEAAVNQISADKGVLFAVAAGNSGSGASTVESPGSAEAALTVGAVDDSGALADFSSRGPRTGDGGVKPDVTAPGVDITAAAAPGSALAERHGQSPDGYLTISGTSMATPHVAGAAAVLKQRNPHWTYAELKGALTGSTDEGPYGLLAGGTGRVRVDAALEQTVFAQPAALNFGVAQWPHADDPVQTEKVTYRNTGDEPVTLALTLDVRDPRGEPGPDGLFTLGADTVTVPAGGTASVDLSADTRLGGTLDGLYSVQVLAVGDGQGVRTPAVVEREVESYDVTFDHVGRDGQAAASYGTSVRGVTEDLFGKEVYLSEESATDTVRLPKGTYFLESHVDGSETGTNWLVQPVLDVTGTQTVTLDARAAKPVDITVPDRDAAPESAVAVFSYQQGDFGQMTFLAMRSFAGLRTAHLGPAVTSGLTQLWSGVWTNGPKDYRVTLGGGSDRFTTGVTRHLGTGDMAAVRVGLGASAPGKSGFLFPTATVPDAPPNFFAPSSSARELPTEQTLYLSTLDGARWDMGFQQMARSGDGWATEVSFAPEEPKEYRGGQTYHEVFNTAVIGPLVDARYGLSREGDEISGDVPLFSDGRGHAGRTLHTSARTTLHRDGVKIAESDAPIDRTPFTVPAGDARYRLSTSVTRDPAVAAASTRIDASWEFRSRQTTTATRLPVSTVRFGAAVGLDGTVPARHLQLVPLTVQGAAAGGNLKSLAVYASYDDGKSWTALTVVDGRAVVRNPDQGKAISLRALVVDKQGNRSSLDVHQAYRGR</sequence>
<evidence type="ECO:0000313" key="10">
    <source>
        <dbReference type="EMBL" id="MDT9680977.1"/>
    </source>
</evidence>
<keyword evidence="4 5" id="KW-0720">Serine protease</keyword>
<organism evidence="10 11">
    <name type="scientific">Streptomyces tamarix</name>
    <dbReference type="NCBI Taxonomy" id="3078565"/>
    <lineage>
        <taxon>Bacteria</taxon>
        <taxon>Bacillati</taxon>
        <taxon>Actinomycetota</taxon>
        <taxon>Actinomycetes</taxon>
        <taxon>Kitasatosporales</taxon>
        <taxon>Streptomycetaceae</taxon>
        <taxon>Streptomyces</taxon>
    </lineage>
</organism>
<dbReference type="EC" id="3.4.-.-" evidence="10"/>
<proteinExistence type="inferred from homology"/>
<evidence type="ECO:0000256" key="4">
    <source>
        <dbReference type="ARBA" id="ARBA00022825"/>
    </source>
</evidence>
<evidence type="ECO:0000313" key="11">
    <source>
        <dbReference type="Proteomes" id="UP001250181"/>
    </source>
</evidence>
<feature type="active site" description="Charge relay system" evidence="5">
    <location>
        <position position="272"/>
    </location>
</feature>
<dbReference type="CDD" id="cd07487">
    <property type="entry name" value="Peptidases_S8_1"/>
    <property type="match status" value="1"/>
</dbReference>
<keyword evidence="3 5" id="KW-0378">Hydrolase</keyword>
<dbReference type="InterPro" id="IPR015500">
    <property type="entry name" value="Peptidase_S8_subtilisin-rel"/>
</dbReference>
<feature type="active site" description="Charge relay system" evidence="5">
    <location>
        <position position="451"/>
    </location>
</feature>
<dbReference type="InterPro" id="IPR000209">
    <property type="entry name" value="Peptidase_S8/S53_dom"/>
</dbReference>
<dbReference type="PROSITE" id="PS00136">
    <property type="entry name" value="SUBTILASE_ASP"/>
    <property type="match status" value="1"/>
</dbReference>
<dbReference type="EMBL" id="JAWCTQ010000002">
    <property type="protein sequence ID" value="MDT9680977.1"/>
    <property type="molecule type" value="Genomic_DNA"/>
</dbReference>
<reference evidence="10 11" key="1">
    <citation type="submission" date="2023-09" db="EMBL/GenBank/DDBJ databases">
        <title>Streptomyces sp. nov.: A antagonism against Alternaria gaisen Producing Streptochlin, Isolated from Tamarix root soil.</title>
        <authorList>
            <person name="Chen Y."/>
        </authorList>
    </citation>
    <scope>NUCLEOTIDE SEQUENCE [LARGE SCALE GENOMIC DNA]</scope>
    <source>
        <strain evidence="10 11">TRM76323</strain>
    </source>
</reference>
<dbReference type="PANTHER" id="PTHR43399">
    <property type="entry name" value="SUBTILISIN-RELATED"/>
    <property type="match status" value="1"/>
</dbReference>
<feature type="domain" description="Peptidase S8/S53" evidence="9">
    <location>
        <begin position="231"/>
        <end position="484"/>
    </location>
</feature>
<dbReference type="PANTHER" id="PTHR43399:SF4">
    <property type="entry name" value="CELL WALL-ASSOCIATED PROTEASE"/>
    <property type="match status" value="1"/>
</dbReference>
<dbReference type="InterPro" id="IPR051048">
    <property type="entry name" value="Peptidase_S8/S53_subtilisin"/>
</dbReference>
<dbReference type="PROSITE" id="PS51892">
    <property type="entry name" value="SUBTILASE"/>
    <property type="match status" value="1"/>
</dbReference>
<dbReference type="InterPro" id="IPR017297">
    <property type="entry name" value="Peptidase_S8A_DPH-A"/>
</dbReference>
<dbReference type="InterPro" id="IPR036852">
    <property type="entry name" value="Peptidase_S8/S53_dom_sf"/>
</dbReference>
<accession>A0ABU3QF26</accession>
<dbReference type="Proteomes" id="UP001250181">
    <property type="component" value="Unassembled WGS sequence"/>
</dbReference>
<dbReference type="SUPFAM" id="SSF52743">
    <property type="entry name" value="Subtilisin-like"/>
    <property type="match status" value="1"/>
</dbReference>
<keyword evidence="2 5" id="KW-0645">Protease</keyword>
<keyword evidence="8" id="KW-0732">Signal</keyword>
<evidence type="ECO:0000256" key="3">
    <source>
        <dbReference type="ARBA" id="ARBA00022801"/>
    </source>
</evidence>
<comment type="caution">
    <text evidence="10">The sequence shown here is derived from an EMBL/GenBank/DDBJ whole genome shotgun (WGS) entry which is preliminary data.</text>
</comment>
<feature type="region of interest" description="Disordered" evidence="7">
    <location>
        <begin position="262"/>
        <end position="292"/>
    </location>
</feature>
<dbReference type="PROSITE" id="PS00137">
    <property type="entry name" value="SUBTILASE_HIS"/>
    <property type="match status" value="1"/>
</dbReference>
<feature type="chain" id="PRO_5046589977" evidence="8">
    <location>
        <begin position="35"/>
        <end position="1112"/>
    </location>
</feature>
<dbReference type="InterPro" id="IPR022398">
    <property type="entry name" value="Peptidase_S8_His-AS"/>
</dbReference>
<evidence type="ECO:0000256" key="5">
    <source>
        <dbReference type="PROSITE-ProRule" id="PRU01240"/>
    </source>
</evidence>
<comment type="similarity">
    <text evidence="1 5 6">Belongs to the peptidase S8 family.</text>
</comment>
<evidence type="ECO:0000256" key="8">
    <source>
        <dbReference type="SAM" id="SignalP"/>
    </source>
</evidence>
<evidence type="ECO:0000256" key="6">
    <source>
        <dbReference type="RuleBase" id="RU003355"/>
    </source>
</evidence>
<name>A0ABU3QF26_9ACTN</name>
<gene>
    <name evidence="10" type="ORF">RND61_02570</name>
</gene>
<feature type="region of interest" description="Disordered" evidence="7">
    <location>
        <begin position="397"/>
        <end position="418"/>
    </location>
</feature>
<feature type="signal peptide" evidence="8">
    <location>
        <begin position="1"/>
        <end position="34"/>
    </location>
</feature>
<dbReference type="RefSeq" id="WP_315875975.1">
    <property type="nucleotide sequence ID" value="NZ_JAWCTQ010000002.1"/>
</dbReference>
<dbReference type="InterPro" id="IPR023827">
    <property type="entry name" value="Peptidase_S8_Asp-AS"/>
</dbReference>
<dbReference type="Gene3D" id="3.40.50.200">
    <property type="entry name" value="Peptidase S8/S53 domain"/>
    <property type="match status" value="1"/>
</dbReference>
<dbReference type="PRINTS" id="PR00723">
    <property type="entry name" value="SUBTILISIN"/>
</dbReference>
<keyword evidence="11" id="KW-1185">Reference proteome</keyword>
<dbReference type="PIRSF" id="PIRSF037854">
    <property type="entry name" value="Dihydropyridine_esterase"/>
    <property type="match status" value="1"/>
</dbReference>